<accession>A0A9P4TUL6</accession>
<dbReference type="InterPro" id="IPR036249">
    <property type="entry name" value="Thioredoxin-like_sf"/>
</dbReference>
<evidence type="ECO:0000259" key="2">
    <source>
        <dbReference type="Pfam" id="PF06110"/>
    </source>
</evidence>
<sequence>MPLGVSSDDTGALVDFLEKTTSRPSFLIIYASPRPSDGLMWCGDCRRAEPLISEKFSKGSTNVRTVYAGTEVEWRTLTNPYRQPPFSIEKLPTILKVYENGWHRLVEEHCYDQQKLDDFVDRS</sequence>
<dbReference type="Pfam" id="PF06110">
    <property type="entry name" value="TXD17-like_Trx"/>
    <property type="match status" value="1"/>
</dbReference>
<comment type="similarity">
    <text evidence="1">Belongs to the thioredoxin family.</text>
</comment>
<dbReference type="OrthoDB" id="78947at2759"/>
<evidence type="ECO:0000313" key="4">
    <source>
        <dbReference type="Proteomes" id="UP000800235"/>
    </source>
</evidence>
<protein>
    <recommendedName>
        <fullName evidence="2">Thioredoxin domain-containing protein</fullName>
    </recommendedName>
</protein>
<comment type="caution">
    <text evidence="3">The sequence shown here is derived from an EMBL/GenBank/DDBJ whole genome shotgun (WGS) entry which is preliminary data.</text>
</comment>
<reference evidence="3" key="1">
    <citation type="journal article" date="2020" name="Stud. Mycol.">
        <title>101 Dothideomycetes genomes: a test case for predicting lifestyles and emergence of pathogens.</title>
        <authorList>
            <person name="Haridas S."/>
            <person name="Albert R."/>
            <person name="Binder M."/>
            <person name="Bloem J."/>
            <person name="Labutti K."/>
            <person name="Salamov A."/>
            <person name="Andreopoulos B."/>
            <person name="Baker S."/>
            <person name="Barry K."/>
            <person name="Bills G."/>
            <person name="Bluhm B."/>
            <person name="Cannon C."/>
            <person name="Castanera R."/>
            <person name="Culley D."/>
            <person name="Daum C."/>
            <person name="Ezra D."/>
            <person name="Gonzalez J."/>
            <person name="Henrissat B."/>
            <person name="Kuo A."/>
            <person name="Liang C."/>
            <person name="Lipzen A."/>
            <person name="Lutzoni F."/>
            <person name="Magnuson J."/>
            <person name="Mondo S."/>
            <person name="Nolan M."/>
            <person name="Ohm R."/>
            <person name="Pangilinan J."/>
            <person name="Park H.-J."/>
            <person name="Ramirez L."/>
            <person name="Alfaro M."/>
            <person name="Sun H."/>
            <person name="Tritt A."/>
            <person name="Yoshinaga Y."/>
            <person name="Zwiers L.-H."/>
            <person name="Turgeon B."/>
            <person name="Goodwin S."/>
            <person name="Spatafora J."/>
            <person name="Crous P."/>
            <person name="Grigoriev I."/>
        </authorList>
    </citation>
    <scope>NUCLEOTIDE SEQUENCE</scope>
    <source>
        <strain evidence="3">CBS 130266</strain>
    </source>
</reference>
<proteinExistence type="inferred from homology"/>
<dbReference type="AlphaFoldDB" id="A0A9P4TUL6"/>
<gene>
    <name evidence="3" type="ORF">EJ08DRAFT_483972</name>
</gene>
<dbReference type="SUPFAM" id="SSF52833">
    <property type="entry name" value="Thioredoxin-like"/>
    <property type="match status" value="1"/>
</dbReference>
<evidence type="ECO:0000313" key="3">
    <source>
        <dbReference type="EMBL" id="KAF2422212.1"/>
    </source>
</evidence>
<organism evidence="3 4">
    <name type="scientific">Tothia fuscella</name>
    <dbReference type="NCBI Taxonomy" id="1048955"/>
    <lineage>
        <taxon>Eukaryota</taxon>
        <taxon>Fungi</taxon>
        <taxon>Dikarya</taxon>
        <taxon>Ascomycota</taxon>
        <taxon>Pezizomycotina</taxon>
        <taxon>Dothideomycetes</taxon>
        <taxon>Pleosporomycetidae</taxon>
        <taxon>Venturiales</taxon>
        <taxon>Cylindrosympodiaceae</taxon>
        <taxon>Tothia</taxon>
    </lineage>
</organism>
<dbReference type="InterPro" id="IPR010357">
    <property type="entry name" value="TXNDC17_dom"/>
</dbReference>
<dbReference type="PANTHER" id="PTHR12452:SF0">
    <property type="entry name" value="THIOREDOXIN DOMAIN-CONTAINING PROTEIN 17"/>
    <property type="match status" value="1"/>
</dbReference>
<dbReference type="GO" id="GO:0005829">
    <property type="term" value="C:cytosol"/>
    <property type="evidence" value="ECO:0007669"/>
    <property type="project" value="TreeGrafter"/>
</dbReference>
<dbReference type="Gene3D" id="3.40.30.10">
    <property type="entry name" value="Glutaredoxin"/>
    <property type="match status" value="1"/>
</dbReference>
<dbReference type="GO" id="GO:0047134">
    <property type="term" value="F:protein-disulfide reductase [NAD(P)H] activity"/>
    <property type="evidence" value="ECO:0007669"/>
    <property type="project" value="InterPro"/>
</dbReference>
<dbReference type="EMBL" id="MU007092">
    <property type="protein sequence ID" value="KAF2422212.1"/>
    <property type="molecule type" value="Genomic_DNA"/>
</dbReference>
<keyword evidence="4" id="KW-1185">Reference proteome</keyword>
<name>A0A9P4TUL6_9PEZI</name>
<dbReference type="Proteomes" id="UP000800235">
    <property type="component" value="Unassembled WGS sequence"/>
</dbReference>
<feature type="domain" description="Thioredoxin" evidence="2">
    <location>
        <begin position="21"/>
        <end position="119"/>
    </location>
</feature>
<dbReference type="PANTHER" id="PTHR12452">
    <property type="entry name" value="42-9-9 PROTEIN-RELATED"/>
    <property type="match status" value="1"/>
</dbReference>
<dbReference type="InterPro" id="IPR045108">
    <property type="entry name" value="TXNDC17-like"/>
</dbReference>
<evidence type="ECO:0000256" key="1">
    <source>
        <dbReference type="ARBA" id="ARBA00008987"/>
    </source>
</evidence>